<gene>
    <name evidence="1" type="ORF">O6H91_15G082400</name>
</gene>
<name>A0ACC2BL60_DIPCM</name>
<keyword evidence="2" id="KW-1185">Reference proteome</keyword>
<dbReference type="EMBL" id="CM055106">
    <property type="protein sequence ID" value="KAJ7530162.1"/>
    <property type="molecule type" value="Genomic_DNA"/>
</dbReference>
<organism evidence="1 2">
    <name type="scientific">Diphasiastrum complanatum</name>
    <name type="common">Issler's clubmoss</name>
    <name type="synonym">Lycopodium complanatum</name>
    <dbReference type="NCBI Taxonomy" id="34168"/>
    <lineage>
        <taxon>Eukaryota</taxon>
        <taxon>Viridiplantae</taxon>
        <taxon>Streptophyta</taxon>
        <taxon>Embryophyta</taxon>
        <taxon>Tracheophyta</taxon>
        <taxon>Lycopodiopsida</taxon>
        <taxon>Lycopodiales</taxon>
        <taxon>Lycopodiaceae</taxon>
        <taxon>Lycopodioideae</taxon>
        <taxon>Diphasiastrum</taxon>
    </lineage>
</organism>
<dbReference type="Proteomes" id="UP001162992">
    <property type="component" value="Chromosome 15"/>
</dbReference>
<proteinExistence type="predicted"/>
<accession>A0ACC2BL60</accession>
<reference evidence="2" key="1">
    <citation type="journal article" date="2024" name="Proc. Natl. Acad. Sci. U.S.A.">
        <title>Extraordinary preservation of gene collinearity over three hundred million years revealed in homosporous lycophytes.</title>
        <authorList>
            <person name="Li C."/>
            <person name="Wickell D."/>
            <person name="Kuo L.Y."/>
            <person name="Chen X."/>
            <person name="Nie B."/>
            <person name="Liao X."/>
            <person name="Peng D."/>
            <person name="Ji J."/>
            <person name="Jenkins J."/>
            <person name="Williams M."/>
            <person name="Shu S."/>
            <person name="Plott C."/>
            <person name="Barry K."/>
            <person name="Rajasekar S."/>
            <person name="Grimwood J."/>
            <person name="Han X."/>
            <person name="Sun S."/>
            <person name="Hou Z."/>
            <person name="He W."/>
            <person name="Dai G."/>
            <person name="Sun C."/>
            <person name="Schmutz J."/>
            <person name="Leebens-Mack J.H."/>
            <person name="Li F.W."/>
            <person name="Wang L."/>
        </authorList>
    </citation>
    <scope>NUCLEOTIDE SEQUENCE [LARGE SCALE GENOMIC DNA]</scope>
    <source>
        <strain evidence="2">cv. PW_Plant_1</strain>
    </source>
</reference>
<sequence>MCHQIHGLVTLVAVELTVIYLASGLPQSLLSPECQQTCGDVGIPYPFEITAGCGLPEYVLNCTSGSTLSLTINSTQMEVLEISAGALIVHVQGLKANSCADAVGGVSIGSSAPYAISGGNRFYVTGCNASGSFTTDYAEEVGSCHTICYLNQSSSPFCEASGCCTVNIPSGSRRLSLQSQASANSAVGCGYASVIYPPSYNATHQSVTKGGIQLLWAITGGTCADATTLPGYACSASATCVDVEDVPGYICECNKHGYAGDGYFHGSGCLDINECAELAANRCSPDADCINTLGSYTCHCLEGFNGDGYVDGSGCVARKAKFSQTILLGCLAAAAFLISIGSAIFWRLRTNHLEAK</sequence>
<evidence type="ECO:0000313" key="1">
    <source>
        <dbReference type="EMBL" id="KAJ7530162.1"/>
    </source>
</evidence>
<evidence type="ECO:0000313" key="2">
    <source>
        <dbReference type="Proteomes" id="UP001162992"/>
    </source>
</evidence>
<comment type="caution">
    <text evidence="1">The sequence shown here is derived from an EMBL/GenBank/DDBJ whole genome shotgun (WGS) entry which is preliminary data.</text>
</comment>
<protein>
    <submittedName>
        <fullName evidence="1">Uncharacterized protein</fullName>
    </submittedName>
</protein>